<feature type="domain" description="2EXR" evidence="2">
    <location>
        <begin position="6"/>
        <end position="85"/>
    </location>
</feature>
<organism evidence="3 4">
    <name type="scientific">Fusarium redolens</name>
    <dbReference type="NCBI Taxonomy" id="48865"/>
    <lineage>
        <taxon>Eukaryota</taxon>
        <taxon>Fungi</taxon>
        <taxon>Dikarya</taxon>
        <taxon>Ascomycota</taxon>
        <taxon>Pezizomycotina</taxon>
        <taxon>Sordariomycetes</taxon>
        <taxon>Hypocreomycetidae</taxon>
        <taxon>Hypocreales</taxon>
        <taxon>Nectriaceae</taxon>
        <taxon>Fusarium</taxon>
        <taxon>Fusarium redolens species complex</taxon>
    </lineage>
</organism>
<dbReference type="InterPro" id="IPR045518">
    <property type="entry name" value="2EXR"/>
</dbReference>
<name>A0A9P9K958_FUSRE</name>
<sequence>MPDIGFLDLPVEIQIKIIQMAIPPMVLPEHITTTGSVVSNERAATNGIMATCHKFRSLLLKARPLVGQNPYTGQLFTFDPERDTLLVKGMNLPAFLSCTQKPNHHTIRRLMTFSKFPVLPPEQDYSGRVSEHHGGWLLRTVPTWATNDSDYGSIYNWYWRIIPFETSLPVARDVGSLQEMIVVVQNAPGWHIPSFQQYGPEPEPQRTDPVLGNLNHPVHHVGIRWTHPETDHSSYRVPMIGLHGYSKTSRRRRNQEYAMGGQWAGFRYDINTQEVEFRPLTWDEVEHIVHRQQQPQHGRRLPDDQDPEFVARI</sequence>
<proteinExistence type="predicted"/>
<dbReference type="EMBL" id="JAGMUX010000011">
    <property type="protein sequence ID" value="KAH7244484.1"/>
    <property type="molecule type" value="Genomic_DNA"/>
</dbReference>
<evidence type="ECO:0000313" key="4">
    <source>
        <dbReference type="Proteomes" id="UP000720189"/>
    </source>
</evidence>
<dbReference type="Pfam" id="PF20150">
    <property type="entry name" value="2EXR"/>
    <property type="match status" value="1"/>
</dbReference>
<evidence type="ECO:0000313" key="3">
    <source>
        <dbReference type="EMBL" id="KAH7244484.1"/>
    </source>
</evidence>
<comment type="caution">
    <text evidence="3">The sequence shown here is derived from an EMBL/GenBank/DDBJ whole genome shotgun (WGS) entry which is preliminary data.</text>
</comment>
<dbReference type="Proteomes" id="UP000720189">
    <property type="component" value="Unassembled WGS sequence"/>
</dbReference>
<dbReference type="OrthoDB" id="5090029at2759"/>
<protein>
    <recommendedName>
        <fullName evidence="2">2EXR domain-containing protein</fullName>
    </recommendedName>
</protein>
<accession>A0A9P9K958</accession>
<dbReference type="GeneID" id="70230595"/>
<reference evidence="3" key="1">
    <citation type="journal article" date="2021" name="Nat. Commun.">
        <title>Genetic determinants of endophytism in the Arabidopsis root mycobiome.</title>
        <authorList>
            <person name="Mesny F."/>
            <person name="Miyauchi S."/>
            <person name="Thiergart T."/>
            <person name="Pickel B."/>
            <person name="Atanasova L."/>
            <person name="Karlsson M."/>
            <person name="Huettel B."/>
            <person name="Barry K.W."/>
            <person name="Haridas S."/>
            <person name="Chen C."/>
            <person name="Bauer D."/>
            <person name="Andreopoulos W."/>
            <person name="Pangilinan J."/>
            <person name="LaButti K."/>
            <person name="Riley R."/>
            <person name="Lipzen A."/>
            <person name="Clum A."/>
            <person name="Drula E."/>
            <person name="Henrissat B."/>
            <person name="Kohler A."/>
            <person name="Grigoriev I.V."/>
            <person name="Martin F.M."/>
            <person name="Hacquard S."/>
        </authorList>
    </citation>
    <scope>NUCLEOTIDE SEQUENCE</scope>
    <source>
        <strain evidence="3">MPI-CAGE-AT-0023</strain>
    </source>
</reference>
<dbReference type="AlphaFoldDB" id="A0A9P9K958"/>
<keyword evidence="4" id="KW-1185">Reference proteome</keyword>
<dbReference type="RefSeq" id="XP_046047707.1">
    <property type="nucleotide sequence ID" value="XM_046200641.1"/>
</dbReference>
<gene>
    <name evidence="3" type="ORF">BKA55DRAFT_704401</name>
</gene>
<feature type="region of interest" description="Disordered" evidence="1">
    <location>
        <begin position="291"/>
        <end position="313"/>
    </location>
</feature>
<evidence type="ECO:0000256" key="1">
    <source>
        <dbReference type="SAM" id="MobiDB-lite"/>
    </source>
</evidence>
<evidence type="ECO:0000259" key="2">
    <source>
        <dbReference type="Pfam" id="PF20150"/>
    </source>
</evidence>